<sequence>MSIGDVKATIRAGNEAAEDAVATFKQAVRRAAEADGLARRTVDGSQAEEVQEALKALTAAEIEINRTLRRYKAAVDRANAYLIRLG</sequence>
<protein>
    <submittedName>
        <fullName evidence="1">Uncharacterized protein</fullName>
    </submittedName>
</protein>
<dbReference type="Proteomes" id="UP001597260">
    <property type="component" value="Unassembled WGS sequence"/>
</dbReference>
<dbReference type="EMBL" id="JBHTMP010000067">
    <property type="protein sequence ID" value="MFD1325111.1"/>
    <property type="molecule type" value="Genomic_DNA"/>
</dbReference>
<reference evidence="2" key="1">
    <citation type="journal article" date="2019" name="Int. J. Syst. Evol. Microbiol.">
        <title>The Global Catalogue of Microorganisms (GCM) 10K type strain sequencing project: providing services to taxonomists for standard genome sequencing and annotation.</title>
        <authorList>
            <consortium name="The Broad Institute Genomics Platform"/>
            <consortium name="The Broad Institute Genome Sequencing Center for Infectious Disease"/>
            <person name="Wu L."/>
            <person name="Ma J."/>
        </authorList>
    </citation>
    <scope>NUCLEOTIDE SEQUENCE [LARGE SCALE GENOMIC DNA]</scope>
    <source>
        <strain evidence="2">JCM 31037</strain>
    </source>
</reference>
<keyword evidence="2" id="KW-1185">Reference proteome</keyword>
<name>A0ABW3YKZ1_9ACTN</name>
<evidence type="ECO:0000313" key="2">
    <source>
        <dbReference type="Proteomes" id="UP001597260"/>
    </source>
</evidence>
<evidence type="ECO:0000313" key="1">
    <source>
        <dbReference type="EMBL" id="MFD1325111.1"/>
    </source>
</evidence>
<dbReference type="RefSeq" id="WP_377576871.1">
    <property type="nucleotide sequence ID" value="NZ_JBHTMP010000067.1"/>
</dbReference>
<accession>A0ABW3YKZ1</accession>
<gene>
    <name evidence="1" type="ORF">ACFQ4H_28895</name>
</gene>
<organism evidence="1 2">
    <name type="scientific">Micromonospora sonneratiae</name>
    <dbReference type="NCBI Taxonomy" id="1184706"/>
    <lineage>
        <taxon>Bacteria</taxon>
        <taxon>Bacillati</taxon>
        <taxon>Actinomycetota</taxon>
        <taxon>Actinomycetes</taxon>
        <taxon>Micromonosporales</taxon>
        <taxon>Micromonosporaceae</taxon>
        <taxon>Micromonospora</taxon>
    </lineage>
</organism>
<proteinExistence type="predicted"/>
<comment type="caution">
    <text evidence="1">The sequence shown here is derived from an EMBL/GenBank/DDBJ whole genome shotgun (WGS) entry which is preliminary data.</text>
</comment>